<feature type="transmembrane region" description="Helical" evidence="6">
    <location>
        <begin position="6"/>
        <end position="26"/>
    </location>
</feature>
<comment type="caution">
    <text evidence="8">The sequence shown here is derived from an EMBL/GenBank/DDBJ whole genome shotgun (WGS) entry which is preliminary data.</text>
</comment>
<dbReference type="Gene3D" id="1.20.1250.20">
    <property type="entry name" value="MFS general substrate transporter like domains"/>
    <property type="match status" value="1"/>
</dbReference>
<feature type="non-terminal residue" evidence="8">
    <location>
        <position position="1"/>
    </location>
</feature>
<dbReference type="InterPro" id="IPR020846">
    <property type="entry name" value="MFS_dom"/>
</dbReference>
<evidence type="ECO:0000313" key="9">
    <source>
        <dbReference type="Proteomes" id="UP001196870"/>
    </source>
</evidence>
<keyword evidence="9" id="KW-1185">Reference proteome</keyword>
<sequence length="242" mass="23666">GEPRAALGLAALAGVVAAIATTRLPALPGPVTARPKLRAAIGEGARFVRRETHLFAIARVAVAWNLAFFALQAVLVPLALGPLGLGPAAAGIAIGAYGAGLVVAALVAAPLARRSTPGAALLAGPLLSAVAALLLLAAPHGAGLALLAAGQFLLGFGPMLWQVAQTSLRQAVTPPALLGRVGATLQVAVFGVRPLGALAGGALAAGFSPEAALLLAAGGFAVSLALVLRSPLPGLRQLPVPA</sequence>
<gene>
    <name evidence="8" type="ORF">GXW71_29345</name>
</gene>
<evidence type="ECO:0000256" key="5">
    <source>
        <dbReference type="ARBA" id="ARBA00023136"/>
    </source>
</evidence>
<dbReference type="Proteomes" id="UP001196870">
    <property type="component" value="Unassembled WGS sequence"/>
</dbReference>
<accession>A0ABS5F7G3</accession>
<dbReference type="InterPro" id="IPR036259">
    <property type="entry name" value="MFS_trans_sf"/>
</dbReference>
<feature type="transmembrane region" description="Helical" evidence="6">
    <location>
        <begin position="56"/>
        <end position="80"/>
    </location>
</feature>
<keyword evidence="3 6" id="KW-0812">Transmembrane</keyword>
<feature type="transmembrane region" description="Helical" evidence="6">
    <location>
        <begin position="92"/>
        <end position="112"/>
    </location>
</feature>
<feature type="domain" description="Major facilitator superfamily (MFS) profile" evidence="7">
    <location>
        <begin position="51"/>
        <end position="242"/>
    </location>
</feature>
<evidence type="ECO:0000259" key="7">
    <source>
        <dbReference type="PROSITE" id="PS50850"/>
    </source>
</evidence>
<proteinExistence type="predicted"/>
<name>A0ABS5F7G3_9PROT</name>
<feature type="transmembrane region" description="Helical" evidence="6">
    <location>
        <begin position="185"/>
        <end position="205"/>
    </location>
</feature>
<evidence type="ECO:0000256" key="1">
    <source>
        <dbReference type="ARBA" id="ARBA00004651"/>
    </source>
</evidence>
<dbReference type="PROSITE" id="PS50850">
    <property type="entry name" value="MFS"/>
    <property type="match status" value="1"/>
</dbReference>
<keyword evidence="4 6" id="KW-1133">Transmembrane helix</keyword>
<protein>
    <submittedName>
        <fullName evidence="8">MFS transporter</fullName>
    </submittedName>
</protein>
<organism evidence="8 9">
    <name type="scientific">Plastoroseomonas hellenica</name>
    <dbReference type="NCBI Taxonomy" id="2687306"/>
    <lineage>
        <taxon>Bacteria</taxon>
        <taxon>Pseudomonadati</taxon>
        <taxon>Pseudomonadota</taxon>
        <taxon>Alphaproteobacteria</taxon>
        <taxon>Acetobacterales</taxon>
        <taxon>Acetobacteraceae</taxon>
        <taxon>Plastoroseomonas</taxon>
    </lineage>
</organism>
<evidence type="ECO:0000256" key="4">
    <source>
        <dbReference type="ARBA" id="ARBA00022989"/>
    </source>
</evidence>
<evidence type="ECO:0000313" key="8">
    <source>
        <dbReference type="EMBL" id="MBR0668494.1"/>
    </source>
</evidence>
<keyword evidence="2" id="KW-1003">Cell membrane</keyword>
<comment type="subcellular location">
    <subcellularLocation>
        <location evidence="1">Cell membrane</location>
        <topology evidence="1">Multi-pass membrane protein</topology>
    </subcellularLocation>
</comment>
<evidence type="ECO:0000256" key="3">
    <source>
        <dbReference type="ARBA" id="ARBA00022692"/>
    </source>
</evidence>
<reference evidence="9" key="1">
    <citation type="journal article" date="2021" name="Syst. Appl. Microbiol.">
        <title>Roseomonas hellenica sp. nov., isolated from roots of wild-growing Alkanna tinctoria.</title>
        <authorList>
            <person name="Rat A."/>
            <person name="Naranjo H.D."/>
            <person name="Lebbe L."/>
            <person name="Cnockaert M."/>
            <person name="Krigas N."/>
            <person name="Grigoriadou K."/>
            <person name="Maloupa E."/>
            <person name="Willems A."/>
        </authorList>
    </citation>
    <scope>NUCLEOTIDE SEQUENCE [LARGE SCALE GENOMIC DNA]</scope>
    <source>
        <strain evidence="9">LMG 31523</strain>
    </source>
</reference>
<dbReference type="SUPFAM" id="SSF103473">
    <property type="entry name" value="MFS general substrate transporter"/>
    <property type="match status" value="1"/>
</dbReference>
<feature type="transmembrane region" description="Helical" evidence="6">
    <location>
        <begin position="211"/>
        <end position="228"/>
    </location>
</feature>
<dbReference type="PANTHER" id="PTHR23513">
    <property type="entry name" value="INTEGRAL MEMBRANE EFFLUX PROTEIN-RELATED"/>
    <property type="match status" value="1"/>
</dbReference>
<keyword evidence="5 6" id="KW-0472">Membrane</keyword>
<evidence type="ECO:0000256" key="2">
    <source>
        <dbReference type="ARBA" id="ARBA00022475"/>
    </source>
</evidence>
<feature type="transmembrane region" description="Helical" evidence="6">
    <location>
        <begin position="144"/>
        <end position="164"/>
    </location>
</feature>
<evidence type="ECO:0000256" key="6">
    <source>
        <dbReference type="SAM" id="Phobius"/>
    </source>
</evidence>
<dbReference type="PANTHER" id="PTHR23513:SF6">
    <property type="entry name" value="MAJOR FACILITATOR SUPERFAMILY ASSOCIATED DOMAIN-CONTAINING PROTEIN"/>
    <property type="match status" value="1"/>
</dbReference>
<dbReference type="EMBL" id="JAAGBB010000058">
    <property type="protein sequence ID" value="MBR0668494.1"/>
    <property type="molecule type" value="Genomic_DNA"/>
</dbReference>
<feature type="transmembrane region" description="Helical" evidence="6">
    <location>
        <begin position="119"/>
        <end position="138"/>
    </location>
</feature>